<evidence type="ECO:0000313" key="1">
    <source>
        <dbReference type="EMBL" id="KRX40307.1"/>
    </source>
</evidence>
<organism evidence="1 2">
    <name type="scientific">Trichinella murrelli</name>
    <dbReference type="NCBI Taxonomy" id="144512"/>
    <lineage>
        <taxon>Eukaryota</taxon>
        <taxon>Metazoa</taxon>
        <taxon>Ecdysozoa</taxon>
        <taxon>Nematoda</taxon>
        <taxon>Enoplea</taxon>
        <taxon>Dorylaimia</taxon>
        <taxon>Trichinellida</taxon>
        <taxon>Trichinellidae</taxon>
        <taxon>Trichinella</taxon>
    </lineage>
</organism>
<accession>A0A0V0TP87</accession>
<dbReference type="OrthoDB" id="10069396at2759"/>
<comment type="caution">
    <text evidence="1">The sequence shown here is derived from an EMBL/GenBank/DDBJ whole genome shotgun (WGS) entry which is preliminary data.</text>
</comment>
<reference evidence="1 2" key="1">
    <citation type="submission" date="2015-01" db="EMBL/GenBank/DDBJ databases">
        <title>Evolution of Trichinella species and genotypes.</title>
        <authorList>
            <person name="Korhonen P.K."/>
            <person name="Edoardo P."/>
            <person name="Giuseppe L.R."/>
            <person name="Gasser R.B."/>
        </authorList>
    </citation>
    <scope>NUCLEOTIDE SEQUENCE [LARGE SCALE GENOMIC DNA]</scope>
    <source>
        <strain evidence="1">ISS417</strain>
    </source>
</reference>
<protein>
    <submittedName>
        <fullName evidence="1">Uncharacterized protein</fullName>
    </submittedName>
</protein>
<keyword evidence="2" id="KW-1185">Reference proteome</keyword>
<name>A0A0V0TP87_9BILA</name>
<dbReference type="EMBL" id="JYDJ01000204">
    <property type="protein sequence ID" value="KRX40307.1"/>
    <property type="molecule type" value="Genomic_DNA"/>
</dbReference>
<sequence>MNCCRFGMHIIRWKQTLVLQAAPTPDRGNQLQNFQALSGNTVAFDLRWINRVYTEKQRLIIRYTGDYTSGRHTLEQFFEALIPSPEQI</sequence>
<proteinExistence type="predicted"/>
<dbReference type="Proteomes" id="UP000055048">
    <property type="component" value="Unassembled WGS sequence"/>
</dbReference>
<evidence type="ECO:0000313" key="2">
    <source>
        <dbReference type="Proteomes" id="UP000055048"/>
    </source>
</evidence>
<dbReference type="AlphaFoldDB" id="A0A0V0TP87"/>
<gene>
    <name evidence="1" type="ORF">T05_13292</name>
</gene>